<feature type="repeat" description="RCC1" evidence="3">
    <location>
        <begin position="180"/>
        <end position="232"/>
    </location>
</feature>
<dbReference type="InterPro" id="IPR051553">
    <property type="entry name" value="Ran_GTPase-activating"/>
</dbReference>
<dbReference type="EMBL" id="IACF01005222">
    <property type="protein sequence ID" value="LAB70808.1"/>
    <property type="molecule type" value="mRNA"/>
</dbReference>
<name>A0A2P2I9W1_9CRUS</name>
<feature type="compositionally biased region" description="Basic and acidic residues" evidence="4">
    <location>
        <begin position="53"/>
        <end position="68"/>
    </location>
</feature>
<dbReference type="PANTHER" id="PTHR45982">
    <property type="entry name" value="REGULATOR OF CHROMOSOME CONDENSATION"/>
    <property type="match status" value="1"/>
</dbReference>
<feature type="compositionally biased region" description="Polar residues" evidence="4">
    <location>
        <begin position="1"/>
        <end position="11"/>
    </location>
</feature>
<feature type="repeat" description="RCC1" evidence="3">
    <location>
        <begin position="287"/>
        <end position="354"/>
    </location>
</feature>
<evidence type="ECO:0000256" key="1">
    <source>
        <dbReference type="ARBA" id="ARBA00022658"/>
    </source>
</evidence>
<dbReference type="PROSITE" id="PS00626">
    <property type="entry name" value="RCC1_2"/>
    <property type="match status" value="3"/>
</dbReference>
<evidence type="ECO:0000256" key="4">
    <source>
        <dbReference type="SAM" id="MobiDB-lite"/>
    </source>
</evidence>
<dbReference type="PROSITE" id="PS50012">
    <property type="entry name" value="RCC1_3"/>
    <property type="match status" value="7"/>
</dbReference>
<proteinExistence type="evidence at transcript level"/>
<dbReference type="Pfam" id="PF25390">
    <property type="entry name" value="WD40_RLD"/>
    <property type="match status" value="1"/>
</dbReference>
<evidence type="ECO:0000256" key="2">
    <source>
        <dbReference type="ARBA" id="ARBA00022737"/>
    </source>
</evidence>
<feature type="repeat" description="RCC1" evidence="3">
    <location>
        <begin position="356"/>
        <end position="407"/>
    </location>
</feature>
<dbReference type="PANTHER" id="PTHR45982:SF1">
    <property type="entry name" value="REGULATOR OF CHROMOSOME CONDENSATION"/>
    <property type="match status" value="1"/>
</dbReference>
<organism evidence="6">
    <name type="scientific">Hirondellea gigas</name>
    <dbReference type="NCBI Taxonomy" id="1518452"/>
    <lineage>
        <taxon>Eukaryota</taxon>
        <taxon>Metazoa</taxon>
        <taxon>Ecdysozoa</taxon>
        <taxon>Arthropoda</taxon>
        <taxon>Crustacea</taxon>
        <taxon>Multicrustacea</taxon>
        <taxon>Malacostraca</taxon>
        <taxon>Eumalacostraca</taxon>
        <taxon>Peracarida</taxon>
        <taxon>Amphipoda</taxon>
        <taxon>Amphilochidea</taxon>
        <taxon>Lysianassida</taxon>
        <taxon>Lysianassidira</taxon>
        <taxon>Lysianassoidea</taxon>
        <taxon>Lysianassidae</taxon>
        <taxon>Hirondellea</taxon>
    </lineage>
</organism>
<evidence type="ECO:0000313" key="6">
    <source>
        <dbReference type="EMBL" id="LAB70808.1"/>
    </source>
</evidence>
<sequence>MVRASSRQQKVSEAAVPPVELTGHMNGSVEPMDTDVSLPNSVGKAKIAIPRKTAKETAASRKAAKETETASNGGKKRKASSLNSPETKSNKREAAADASSQPVAKRAKVSSSTAVETLHLHAPSITGGVVLAVGMGDIGQLGMGPNVEEKTRVAVVPQLPDNIVAISAGGLHTVCLDSQGKVYSWGCNDEGALGRITSCEDENFSVGCVDGIQGKVVQITTGDGHTAALTENGTVYAWGCFRDNNGPLGFLERDTIQRTPRLVQCGGEAVAQLASGNNHMALRTQSGRLYTCGCGESGQLGRLAEMFATRDSRNRNGFDVLLVPAVVKVYKARRLVLFDGLWAGGDNTFARDAKTGHIYACGLNNYNQMGEADTNTKFQPILLKSIQGKEWKQFTCGQHHGLGLLSSGAVYSMGRHDYGRLGLGEEHKQDAVTPALLAKLGDQTVSCVSAAGSVSVVVTENGDAYGFGMGTSNQLSQGNDDDCWEPTKLTGKQLAERKILSVSVGGQHTVLLAVPRS</sequence>
<dbReference type="InterPro" id="IPR058923">
    <property type="entry name" value="RCC1-like_dom"/>
</dbReference>
<dbReference type="AlphaFoldDB" id="A0A2P2I9W1"/>
<protein>
    <submittedName>
        <fullName evidence="6">Regulator of chromosome condensation-like</fullName>
    </submittedName>
</protein>
<dbReference type="GO" id="GO:0005737">
    <property type="term" value="C:cytoplasm"/>
    <property type="evidence" value="ECO:0007669"/>
    <property type="project" value="TreeGrafter"/>
</dbReference>
<dbReference type="SUPFAM" id="SSF50985">
    <property type="entry name" value="RCC1/BLIP-II"/>
    <property type="match status" value="1"/>
</dbReference>
<feature type="repeat" description="RCC1" evidence="3">
    <location>
        <begin position="128"/>
        <end position="179"/>
    </location>
</feature>
<feature type="repeat" description="RCC1" evidence="3">
    <location>
        <begin position="233"/>
        <end position="286"/>
    </location>
</feature>
<feature type="repeat" description="RCC1" evidence="3">
    <location>
        <begin position="408"/>
        <end position="461"/>
    </location>
</feature>
<accession>A0A2P2I9W1</accession>
<feature type="domain" description="RCC1-like" evidence="5">
    <location>
        <begin position="130"/>
        <end position="511"/>
    </location>
</feature>
<dbReference type="InterPro" id="IPR000408">
    <property type="entry name" value="Reg_chr_condens"/>
</dbReference>
<dbReference type="GO" id="GO:0005085">
    <property type="term" value="F:guanyl-nucleotide exchange factor activity"/>
    <property type="evidence" value="ECO:0007669"/>
    <property type="project" value="TreeGrafter"/>
</dbReference>
<reference evidence="6" key="1">
    <citation type="journal article" date="2018" name="Biosci. Biotechnol. Biochem.">
        <title>Polysaccharide hydrolase of the hadal zone amphipods Hirondellea gigas.</title>
        <authorList>
            <person name="Kobayashi H."/>
            <person name="Nagahama T."/>
            <person name="Arai W."/>
            <person name="Sasagawa Y."/>
            <person name="Umeda M."/>
            <person name="Hayashi T."/>
            <person name="Nikaido I."/>
            <person name="Watanabe H."/>
            <person name="Oguri K."/>
            <person name="Kitazato H."/>
            <person name="Fujioka K."/>
            <person name="Kido Y."/>
            <person name="Takami H."/>
        </authorList>
    </citation>
    <scope>NUCLEOTIDE SEQUENCE</scope>
    <source>
        <tissue evidence="6">Whole body</tissue>
    </source>
</reference>
<evidence type="ECO:0000259" key="5">
    <source>
        <dbReference type="Pfam" id="PF25390"/>
    </source>
</evidence>
<dbReference type="InterPro" id="IPR009091">
    <property type="entry name" value="RCC1/BLIP-II"/>
</dbReference>
<feature type="repeat" description="RCC1" evidence="3">
    <location>
        <begin position="462"/>
        <end position="515"/>
    </location>
</feature>
<keyword evidence="1" id="KW-0344">Guanine-nucleotide releasing factor</keyword>
<dbReference type="Gene3D" id="2.130.10.30">
    <property type="entry name" value="Regulator of chromosome condensation 1/beta-lactamase-inhibitor protein II"/>
    <property type="match status" value="1"/>
</dbReference>
<keyword evidence="2" id="KW-0677">Repeat</keyword>
<feature type="region of interest" description="Disordered" evidence="4">
    <location>
        <begin position="1"/>
        <end position="108"/>
    </location>
</feature>
<dbReference type="PROSITE" id="PS00625">
    <property type="entry name" value="RCC1_1"/>
    <property type="match status" value="1"/>
</dbReference>
<dbReference type="PRINTS" id="PR00633">
    <property type="entry name" value="RCCNDNSATION"/>
</dbReference>
<evidence type="ECO:0000256" key="3">
    <source>
        <dbReference type="PROSITE-ProRule" id="PRU00235"/>
    </source>
</evidence>